<dbReference type="InterPro" id="IPR026870">
    <property type="entry name" value="Zinc_ribbon_dom"/>
</dbReference>
<proteinExistence type="predicted"/>
<evidence type="ECO:0000313" key="5">
    <source>
        <dbReference type="Proteomes" id="UP001597260"/>
    </source>
</evidence>
<evidence type="ECO:0000256" key="2">
    <source>
        <dbReference type="SAM" id="Phobius"/>
    </source>
</evidence>
<feature type="compositionally biased region" description="Low complexity" evidence="1">
    <location>
        <begin position="82"/>
        <end position="103"/>
    </location>
</feature>
<feature type="transmembrane region" description="Helical" evidence="2">
    <location>
        <begin position="208"/>
        <end position="229"/>
    </location>
</feature>
<keyword evidence="5" id="KW-1185">Reference proteome</keyword>
<dbReference type="EMBL" id="JBHTMP010000041">
    <property type="protein sequence ID" value="MFD1324071.1"/>
    <property type="molecule type" value="Genomic_DNA"/>
</dbReference>
<dbReference type="InterPro" id="IPR057561">
    <property type="entry name" value="NADase_transloc"/>
</dbReference>
<sequence length="384" mass="41016">MIVCAECGTSNRENERFCGECGTFLEWEGAVVTPSASPRTTPAEQPRETVDAQVTTTTADAQGSRTAPGTGTSGAVPPPTAPGTAATTTGTTATGTTPTTGSTKSEPLPDRPTDPVAVQPGQVQHRRPVRPVTQDQPETTGGDRICPRCQAGNDELRRFCRACGALLVETEAPVRRSWWRRLLDRIRGRNRDPRRRRDGRAAANARRLLKIVALICLLVVLAIAGPPLVSRAVSEVRDRIQDPVPLTPQTVTASSAGESTPATRIADGVTNRYWSPTGPAVGAWVEATFASPVRILDIIVTPGISLEQGKFLTVGRPGQLDLVATTSDGTVVERTIKLRDQPGPQPFKFEASGVVRLKVVVRSIHGPQSEPTVAIGEVEFFGRM</sequence>
<reference evidence="5" key="1">
    <citation type="journal article" date="2019" name="Int. J. Syst. Evol. Microbiol.">
        <title>The Global Catalogue of Microorganisms (GCM) 10K type strain sequencing project: providing services to taxonomists for standard genome sequencing and annotation.</title>
        <authorList>
            <consortium name="The Broad Institute Genomics Platform"/>
            <consortium name="The Broad Institute Genome Sequencing Center for Infectious Disease"/>
            <person name="Wu L."/>
            <person name="Ma J."/>
        </authorList>
    </citation>
    <scope>NUCLEOTIDE SEQUENCE [LARGE SCALE GENOMIC DNA]</scope>
    <source>
        <strain evidence="5">JCM 31037</strain>
    </source>
</reference>
<feature type="compositionally biased region" description="Polar residues" evidence="1">
    <location>
        <begin position="34"/>
        <end position="43"/>
    </location>
</feature>
<feature type="domain" description="Zinc-ribbon" evidence="3">
    <location>
        <begin position="4"/>
        <end position="24"/>
    </location>
</feature>
<dbReference type="Gene3D" id="2.60.120.260">
    <property type="entry name" value="Galactose-binding domain-like"/>
    <property type="match status" value="1"/>
</dbReference>
<keyword evidence="2" id="KW-0472">Membrane</keyword>
<feature type="region of interest" description="Disordered" evidence="1">
    <location>
        <begin position="33"/>
        <end position="146"/>
    </location>
</feature>
<keyword evidence="2" id="KW-1133">Transmembrane helix</keyword>
<dbReference type="NCBIfam" id="NF047619">
    <property type="entry name" value="NADase_discoid"/>
    <property type="match status" value="1"/>
</dbReference>
<feature type="compositionally biased region" description="Low complexity" evidence="1">
    <location>
        <begin position="51"/>
        <end position="75"/>
    </location>
</feature>
<dbReference type="Proteomes" id="UP001597260">
    <property type="component" value="Unassembled WGS sequence"/>
</dbReference>
<dbReference type="SUPFAM" id="SSF49785">
    <property type="entry name" value="Galactose-binding domain-like"/>
    <property type="match status" value="1"/>
</dbReference>
<protein>
    <submittedName>
        <fullName evidence="4">Zinc-ribbon domain-containing protein</fullName>
    </submittedName>
</protein>
<keyword evidence="2" id="KW-0812">Transmembrane</keyword>
<comment type="caution">
    <text evidence="4">The sequence shown here is derived from an EMBL/GenBank/DDBJ whole genome shotgun (WGS) entry which is preliminary data.</text>
</comment>
<evidence type="ECO:0000256" key="1">
    <source>
        <dbReference type="SAM" id="MobiDB-lite"/>
    </source>
</evidence>
<evidence type="ECO:0000313" key="4">
    <source>
        <dbReference type="EMBL" id="MFD1324071.1"/>
    </source>
</evidence>
<dbReference type="RefSeq" id="WP_377574092.1">
    <property type="nucleotide sequence ID" value="NZ_JBHTMP010000041.1"/>
</dbReference>
<accession>A0ABW3YK99</accession>
<dbReference type="InterPro" id="IPR008979">
    <property type="entry name" value="Galactose-bd-like_sf"/>
</dbReference>
<name>A0ABW3YK99_9ACTN</name>
<gene>
    <name evidence="4" type="ORF">ACFQ4H_23580</name>
</gene>
<evidence type="ECO:0000259" key="3">
    <source>
        <dbReference type="Pfam" id="PF13240"/>
    </source>
</evidence>
<dbReference type="Pfam" id="PF13240">
    <property type="entry name" value="Zn_Ribbon_1"/>
    <property type="match status" value="1"/>
</dbReference>
<organism evidence="4 5">
    <name type="scientific">Micromonospora sonneratiae</name>
    <dbReference type="NCBI Taxonomy" id="1184706"/>
    <lineage>
        <taxon>Bacteria</taxon>
        <taxon>Bacillati</taxon>
        <taxon>Actinomycetota</taxon>
        <taxon>Actinomycetes</taxon>
        <taxon>Micromonosporales</taxon>
        <taxon>Micromonosporaceae</taxon>
        <taxon>Micromonospora</taxon>
    </lineage>
</organism>